<dbReference type="GO" id="GO:0016746">
    <property type="term" value="F:acyltransferase activity"/>
    <property type="evidence" value="ECO:0007669"/>
    <property type="project" value="UniProtKB-KW"/>
</dbReference>
<dbReference type="Gene3D" id="3.40.630.30">
    <property type="match status" value="1"/>
</dbReference>
<reference evidence="2" key="1">
    <citation type="submission" date="2023-06" db="EMBL/GenBank/DDBJ databases">
        <title>Cytophagales bacterium Strain LB-30, isolated from soil.</title>
        <authorList>
            <person name="Liu B."/>
        </authorList>
    </citation>
    <scope>NUCLEOTIDE SEQUENCE</scope>
    <source>
        <strain evidence="2">LB-30</strain>
    </source>
</reference>
<protein>
    <submittedName>
        <fullName evidence="2">GNAT family N-acetyltransferase</fullName>
        <ecNumber evidence="2">2.3.1.-</ecNumber>
    </submittedName>
</protein>
<name>A0ABT8F912_9BACT</name>
<evidence type="ECO:0000259" key="1">
    <source>
        <dbReference type="Pfam" id="PF13480"/>
    </source>
</evidence>
<dbReference type="Pfam" id="PF13480">
    <property type="entry name" value="Acetyltransf_6"/>
    <property type="match status" value="1"/>
</dbReference>
<dbReference type="InterPro" id="IPR038740">
    <property type="entry name" value="BioF2-like_GNAT_dom"/>
</dbReference>
<dbReference type="InterPro" id="IPR016181">
    <property type="entry name" value="Acyl_CoA_acyltransferase"/>
</dbReference>
<keyword evidence="3" id="KW-1185">Reference proteome</keyword>
<evidence type="ECO:0000313" key="2">
    <source>
        <dbReference type="EMBL" id="MDN4166922.1"/>
    </source>
</evidence>
<gene>
    <name evidence="2" type="ORF">QWY31_15530</name>
</gene>
<dbReference type="EMBL" id="JAUHJS010000009">
    <property type="protein sequence ID" value="MDN4166922.1"/>
    <property type="molecule type" value="Genomic_DNA"/>
</dbReference>
<organism evidence="2 3">
    <name type="scientific">Shiella aurantiaca</name>
    <dbReference type="NCBI Taxonomy" id="3058365"/>
    <lineage>
        <taxon>Bacteria</taxon>
        <taxon>Pseudomonadati</taxon>
        <taxon>Bacteroidota</taxon>
        <taxon>Cytophagia</taxon>
        <taxon>Cytophagales</taxon>
        <taxon>Shiellaceae</taxon>
        <taxon>Shiella</taxon>
    </lineage>
</organism>
<keyword evidence="2" id="KW-0012">Acyltransferase</keyword>
<dbReference type="RefSeq" id="WP_320005461.1">
    <property type="nucleotide sequence ID" value="NZ_JAUHJS010000009.1"/>
</dbReference>
<feature type="domain" description="BioF2-like acetyltransferase" evidence="1">
    <location>
        <begin position="158"/>
        <end position="281"/>
    </location>
</feature>
<accession>A0ABT8F912</accession>
<dbReference type="EC" id="2.3.1.-" evidence="2"/>
<proteinExistence type="predicted"/>
<keyword evidence="2" id="KW-0808">Transferase</keyword>
<dbReference type="Proteomes" id="UP001168552">
    <property type="component" value="Unassembled WGS sequence"/>
</dbReference>
<evidence type="ECO:0000313" key="3">
    <source>
        <dbReference type="Proteomes" id="UP001168552"/>
    </source>
</evidence>
<sequence length="312" mass="35884">MHLYRHSDWYAFSEEIPSGYSSQLPDFLYYHPAHLQSKNLSLFQSFFILSIPNKLCLAQISFVRKWEEAHSLPMSSYAGLIGTESIAKDVLTDFFLWIRQSLASKGVKKLHWVQTPAVLGGLTFEVPELAELKEHIKIGHYLPIDANDFSEKVHTMQKRKLKRAHQEGWKIHQAPVEQAEEVFELLEKWRMSSEKPLSLTKQDFMQQVQAAPEAYGFWLIEKQGHYVAGTISVRISQDVLYHFYPATAPEAKTESPMVFLTESLYDHAQAKGYRVIDLGTSEVNNAILPSLVQFKERIGGQVYHKSVLDWEL</sequence>
<dbReference type="SUPFAM" id="SSF55729">
    <property type="entry name" value="Acyl-CoA N-acyltransferases (Nat)"/>
    <property type="match status" value="1"/>
</dbReference>
<comment type="caution">
    <text evidence="2">The sequence shown here is derived from an EMBL/GenBank/DDBJ whole genome shotgun (WGS) entry which is preliminary data.</text>
</comment>